<dbReference type="InterPro" id="IPR050853">
    <property type="entry name" value="WD_repeat_DNA-damage-binding"/>
</dbReference>
<dbReference type="GO" id="GO:0006974">
    <property type="term" value="P:DNA damage response"/>
    <property type="evidence" value="ECO:0007669"/>
    <property type="project" value="UniProtKB-KW"/>
</dbReference>
<evidence type="ECO:0000256" key="5">
    <source>
        <dbReference type="ARBA" id="ARBA00023125"/>
    </source>
</evidence>
<dbReference type="InterPro" id="IPR015943">
    <property type="entry name" value="WD40/YVTN_repeat-like_dom_sf"/>
</dbReference>
<keyword evidence="2 6" id="KW-0853">WD repeat</keyword>
<keyword evidence="8" id="KW-1185">Reference proteome</keyword>
<dbReference type="Proteomes" id="UP001180020">
    <property type="component" value="Unassembled WGS sequence"/>
</dbReference>
<dbReference type="Pfam" id="PF00400">
    <property type="entry name" value="WD40"/>
    <property type="match status" value="2"/>
</dbReference>
<dbReference type="SMART" id="SM00320">
    <property type="entry name" value="WD40"/>
    <property type="match status" value="3"/>
</dbReference>
<keyword evidence="5" id="KW-0238">DNA-binding</keyword>
<evidence type="ECO:0000313" key="8">
    <source>
        <dbReference type="Proteomes" id="UP001180020"/>
    </source>
</evidence>
<protein>
    <submittedName>
        <fullName evidence="7">Uncharacterized protein</fullName>
    </submittedName>
</protein>
<comment type="similarity">
    <text evidence="1">Belongs to the WD repeat DDB2/WDR76 family.</text>
</comment>
<evidence type="ECO:0000256" key="1">
    <source>
        <dbReference type="ARBA" id="ARBA00005434"/>
    </source>
</evidence>
<dbReference type="SUPFAM" id="SSF50978">
    <property type="entry name" value="WD40 repeat-like"/>
    <property type="match status" value="1"/>
</dbReference>
<comment type="caution">
    <text evidence="7">The sequence shown here is derived from an EMBL/GenBank/DDBJ whole genome shotgun (WGS) entry which is preliminary data.</text>
</comment>
<dbReference type="InterPro" id="IPR019775">
    <property type="entry name" value="WD40_repeat_CS"/>
</dbReference>
<dbReference type="GO" id="GO:0003677">
    <property type="term" value="F:DNA binding"/>
    <property type="evidence" value="ECO:0007669"/>
    <property type="project" value="UniProtKB-KW"/>
</dbReference>
<accession>A0AAV9CYI3</accession>
<evidence type="ECO:0000256" key="2">
    <source>
        <dbReference type="ARBA" id="ARBA00022574"/>
    </source>
</evidence>
<dbReference type="InterPro" id="IPR001680">
    <property type="entry name" value="WD40_rpt"/>
</dbReference>
<dbReference type="PROSITE" id="PS50082">
    <property type="entry name" value="WD_REPEATS_2"/>
    <property type="match status" value="1"/>
</dbReference>
<feature type="repeat" description="WD" evidence="6">
    <location>
        <begin position="109"/>
        <end position="144"/>
    </location>
</feature>
<dbReference type="EMBL" id="JAUJYO010000017">
    <property type="protein sequence ID" value="KAK1292988.1"/>
    <property type="molecule type" value="Genomic_DNA"/>
</dbReference>
<keyword evidence="4" id="KW-0227">DNA damage</keyword>
<evidence type="ECO:0000256" key="4">
    <source>
        <dbReference type="ARBA" id="ARBA00022763"/>
    </source>
</evidence>
<dbReference type="GO" id="GO:0005634">
    <property type="term" value="C:nucleus"/>
    <property type="evidence" value="ECO:0007669"/>
    <property type="project" value="TreeGrafter"/>
</dbReference>
<dbReference type="AlphaFoldDB" id="A0AAV9CYI3"/>
<organism evidence="7 8">
    <name type="scientific">Acorus calamus</name>
    <name type="common">Sweet flag</name>
    <dbReference type="NCBI Taxonomy" id="4465"/>
    <lineage>
        <taxon>Eukaryota</taxon>
        <taxon>Viridiplantae</taxon>
        <taxon>Streptophyta</taxon>
        <taxon>Embryophyta</taxon>
        <taxon>Tracheophyta</taxon>
        <taxon>Spermatophyta</taxon>
        <taxon>Magnoliopsida</taxon>
        <taxon>Liliopsida</taxon>
        <taxon>Acoraceae</taxon>
        <taxon>Acorus</taxon>
    </lineage>
</organism>
<reference evidence="7" key="1">
    <citation type="journal article" date="2023" name="Nat. Commun.">
        <title>Diploid and tetraploid genomes of Acorus and the evolution of monocots.</title>
        <authorList>
            <person name="Ma L."/>
            <person name="Liu K.W."/>
            <person name="Li Z."/>
            <person name="Hsiao Y.Y."/>
            <person name="Qi Y."/>
            <person name="Fu T."/>
            <person name="Tang G.D."/>
            <person name="Zhang D."/>
            <person name="Sun W.H."/>
            <person name="Liu D.K."/>
            <person name="Li Y."/>
            <person name="Chen G.Z."/>
            <person name="Liu X.D."/>
            <person name="Liao X.Y."/>
            <person name="Jiang Y.T."/>
            <person name="Yu X."/>
            <person name="Hao Y."/>
            <person name="Huang J."/>
            <person name="Zhao X.W."/>
            <person name="Ke S."/>
            <person name="Chen Y.Y."/>
            <person name="Wu W.L."/>
            <person name="Hsu J.L."/>
            <person name="Lin Y.F."/>
            <person name="Huang M.D."/>
            <person name="Li C.Y."/>
            <person name="Huang L."/>
            <person name="Wang Z.W."/>
            <person name="Zhao X."/>
            <person name="Zhong W.Y."/>
            <person name="Peng D.H."/>
            <person name="Ahmad S."/>
            <person name="Lan S."/>
            <person name="Zhang J.S."/>
            <person name="Tsai W.C."/>
            <person name="Van de Peer Y."/>
            <person name="Liu Z.J."/>
        </authorList>
    </citation>
    <scope>NUCLEOTIDE SEQUENCE</scope>
    <source>
        <strain evidence="7">CP</strain>
    </source>
</reference>
<dbReference type="Gene3D" id="2.130.10.10">
    <property type="entry name" value="YVTN repeat-like/Quinoprotein amine dehydrogenase"/>
    <property type="match status" value="1"/>
</dbReference>
<evidence type="ECO:0000256" key="6">
    <source>
        <dbReference type="PROSITE-ProRule" id="PRU00221"/>
    </source>
</evidence>
<reference evidence="7" key="2">
    <citation type="submission" date="2023-06" db="EMBL/GenBank/DDBJ databases">
        <authorList>
            <person name="Ma L."/>
            <person name="Liu K.-W."/>
            <person name="Li Z."/>
            <person name="Hsiao Y.-Y."/>
            <person name="Qi Y."/>
            <person name="Fu T."/>
            <person name="Tang G."/>
            <person name="Zhang D."/>
            <person name="Sun W.-H."/>
            <person name="Liu D.-K."/>
            <person name="Li Y."/>
            <person name="Chen G.-Z."/>
            <person name="Liu X.-D."/>
            <person name="Liao X.-Y."/>
            <person name="Jiang Y.-T."/>
            <person name="Yu X."/>
            <person name="Hao Y."/>
            <person name="Huang J."/>
            <person name="Zhao X.-W."/>
            <person name="Ke S."/>
            <person name="Chen Y.-Y."/>
            <person name="Wu W.-L."/>
            <person name="Hsu J.-L."/>
            <person name="Lin Y.-F."/>
            <person name="Huang M.-D."/>
            <person name="Li C.-Y."/>
            <person name="Huang L."/>
            <person name="Wang Z.-W."/>
            <person name="Zhao X."/>
            <person name="Zhong W.-Y."/>
            <person name="Peng D.-H."/>
            <person name="Ahmad S."/>
            <person name="Lan S."/>
            <person name="Zhang J.-S."/>
            <person name="Tsai W.-C."/>
            <person name="Van De Peer Y."/>
            <person name="Liu Z.-J."/>
        </authorList>
    </citation>
    <scope>NUCLEOTIDE SEQUENCE</scope>
    <source>
        <strain evidence="7">CP</strain>
        <tissue evidence="7">Leaves</tissue>
    </source>
</reference>
<gene>
    <name evidence="7" type="ORF">QJS10_CPB17g00246</name>
</gene>
<sequence>MKLEPEAEERITTAELTCLRFFPHVDRRVVVVGSSMGRVGFWDIDGDGGSDGDGTGVYLYAPHSGRVSGISIQPFSLTKQPLNTGIYFGEGEGYFMGWDERAGKVSCSYKLHDERIDSIDFNTKNTNVMATCSADGTVCLWDLRRINAREPRKLKVHQHDYPVRSAYFSPSGNCLATTSGEYSVRVYNDDNVVEMPALGMTISLEPGAIWGWDDSHLFVGSSIKAYGIVSVPQKTITAIHSPQMNAIPRQFATHPYRHGNLACATGRGQVILWTSD</sequence>
<dbReference type="InterPro" id="IPR036322">
    <property type="entry name" value="WD40_repeat_dom_sf"/>
</dbReference>
<dbReference type="PANTHER" id="PTHR14773">
    <property type="entry name" value="WD REPEAT-CONTAINING PROTEIN 76"/>
    <property type="match status" value="1"/>
</dbReference>
<dbReference type="PROSITE" id="PS50294">
    <property type="entry name" value="WD_REPEATS_REGION"/>
    <property type="match status" value="1"/>
</dbReference>
<evidence type="ECO:0000256" key="3">
    <source>
        <dbReference type="ARBA" id="ARBA00022737"/>
    </source>
</evidence>
<proteinExistence type="inferred from homology"/>
<evidence type="ECO:0000313" key="7">
    <source>
        <dbReference type="EMBL" id="KAK1292988.1"/>
    </source>
</evidence>
<dbReference type="PANTHER" id="PTHR14773:SF0">
    <property type="entry name" value="WD REPEAT-CONTAINING PROTEIN 76"/>
    <property type="match status" value="1"/>
</dbReference>
<dbReference type="GO" id="GO:2000001">
    <property type="term" value="P:regulation of DNA damage checkpoint"/>
    <property type="evidence" value="ECO:0007669"/>
    <property type="project" value="TreeGrafter"/>
</dbReference>
<keyword evidence="3" id="KW-0677">Repeat</keyword>
<dbReference type="PROSITE" id="PS00678">
    <property type="entry name" value="WD_REPEATS_1"/>
    <property type="match status" value="1"/>
</dbReference>
<name>A0AAV9CYI3_ACOCL</name>